<dbReference type="Proteomes" id="UP000624326">
    <property type="component" value="Segment"/>
</dbReference>
<evidence type="ECO:0000313" key="8">
    <source>
        <dbReference type="EMBL" id="QHW18451.1"/>
    </source>
</evidence>
<dbReference type="Proteomes" id="UP000646191">
    <property type="component" value="Segment"/>
</dbReference>
<feature type="transmembrane region" description="Helical" evidence="1">
    <location>
        <begin position="41"/>
        <end position="59"/>
    </location>
</feature>
<keyword evidence="1" id="KW-1133">Transmembrane helix</keyword>
<dbReference type="EMBL" id="MN931745">
    <property type="protein sequence ID" value="QHW17397.1"/>
    <property type="molecule type" value="Genomic_DNA"/>
</dbReference>
<evidence type="ECO:0000313" key="7">
    <source>
        <dbReference type="EMBL" id="QHW18277.1"/>
    </source>
</evidence>
<dbReference type="EMBL" id="MN931741">
    <property type="protein sequence ID" value="QHW16678.1"/>
    <property type="molecule type" value="Genomic_DNA"/>
</dbReference>
<dbReference type="Proteomes" id="UP000615274">
    <property type="component" value="Segment"/>
</dbReference>
<gene>
    <name evidence="3" type="primary">MC116R</name>
</gene>
<evidence type="ECO:0000256" key="1">
    <source>
        <dbReference type="SAM" id="Phobius"/>
    </source>
</evidence>
<evidence type="ECO:0000313" key="9">
    <source>
        <dbReference type="EMBL" id="QHW18625.1"/>
    </source>
</evidence>
<evidence type="ECO:0000313" key="10">
    <source>
        <dbReference type="Proteomes" id="UP000651799"/>
    </source>
</evidence>
<keyword evidence="1" id="KW-0812">Transmembrane</keyword>
<evidence type="ECO:0000313" key="6">
    <source>
        <dbReference type="EMBL" id="QHW17744.1"/>
    </source>
</evidence>
<dbReference type="EMBL" id="MN931752">
    <property type="protein sequence ID" value="QHW18625.1"/>
    <property type="molecule type" value="Genomic_DNA"/>
</dbReference>
<evidence type="ECO:0000313" key="4">
    <source>
        <dbReference type="EMBL" id="QHW17397.1"/>
    </source>
</evidence>
<proteinExistence type="predicted"/>
<sequence>MRQQRLELRGDLVDGFDVIVVAAARQLFLGHLKSGKMHARAWLYVWLFVFCVAMFWRPARPPRPVTRKFRRARASSAERRAARELEALRAAVAERRAELAALG</sequence>
<evidence type="ECO:0000313" key="5">
    <source>
        <dbReference type="EMBL" id="QHW17570.1"/>
    </source>
</evidence>
<dbReference type="Proteomes" id="UP000655493">
    <property type="component" value="Segment"/>
</dbReference>
<evidence type="ECO:0000313" key="2">
    <source>
        <dbReference type="EMBL" id="QHW16504.1"/>
    </source>
</evidence>
<dbReference type="EMBL" id="MN931746">
    <property type="protein sequence ID" value="QHW17570.1"/>
    <property type="molecule type" value="Genomic_DNA"/>
</dbReference>
<evidence type="ECO:0000313" key="3">
    <source>
        <dbReference type="EMBL" id="QHW16678.1"/>
    </source>
</evidence>
<dbReference type="Proteomes" id="UP000641786">
    <property type="component" value="Segment"/>
</dbReference>
<dbReference type="Proteomes" id="UP000606457">
    <property type="component" value="Segment"/>
</dbReference>
<dbReference type="Proteomes" id="UP000651799">
    <property type="component" value="Segment"/>
</dbReference>
<dbReference type="EMBL" id="MN931747">
    <property type="protein sequence ID" value="QHW17744.1"/>
    <property type="molecule type" value="Genomic_DNA"/>
</dbReference>
<protein>
    <submittedName>
        <fullName evidence="3">MC116R</fullName>
    </submittedName>
</protein>
<name>A0A858A012_9POXV</name>
<organism evidence="3 10">
    <name type="scientific">Molluscum contagiosum virus</name>
    <dbReference type="NCBI Taxonomy" id="10279"/>
    <lineage>
        <taxon>Viruses</taxon>
        <taxon>Varidnaviria</taxon>
        <taxon>Bamfordvirae</taxon>
        <taxon>Nucleocytoviricota</taxon>
        <taxon>Pokkesviricetes</taxon>
        <taxon>Chitovirales</taxon>
        <taxon>Poxviridae</taxon>
        <taxon>Chordopoxvirinae</taxon>
        <taxon>Molluscipoxvirus</taxon>
        <taxon>Molluscipoxvirus molluscum</taxon>
    </lineage>
</organism>
<accession>A0A858A012</accession>
<keyword evidence="1" id="KW-0472">Membrane</keyword>
<dbReference type="EMBL" id="MN931740">
    <property type="protein sequence ID" value="QHW16504.1"/>
    <property type="molecule type" value="Genomic_DNA"/>
</dbReference>
<dbReference type="Proteomes" id="UP000621459">
    <property type="component" value="Segment"/>
</dbReference>
<dbReference type="EMBL" id="MN931750">
    <property type="protein sequence ID" value="QHW18277.1"/>
    <property type="molecule type" value="Genomic_DNA"/>
</dbReference>
<reference evidence="3" key="1">
    <citation type="submission" date="2020-01" db="EMBL/GenBank/DDBJ databases">
        <title>Global genomic diversity of Molluscum contagiosum virus.</title>
        <authorList>
            <person name="Zorec T.M."/>
            <person name="Skubic L."/>
            <person name="Hosnjak L."/>
            <person name="Trcko K."/>
            <person name="Poljak M."/>
        </authorList>
    </citation>
    <scope>NUCLEOTIDE SEQUENCE</scope>
    <source>
        <strain evidence="7">MCV2_MB101</strain>
        <strain evidence="8">MCV2_MC344</strain>
        <strain evidence="9">MCV2_MC515</strain>
        <strain evidence="2">MCV2_P01S01A</strain>
        <strain evidence="3">MCV2_P01S02A</strain>
        <strain evidence="4">MCV2_P03S01A</strain>
        <strain evidence="5">MCV2_P03S02A</strain>
        <strain evidence="6">MCV2_P04S02A</strain>
    </source>
</reference>
<dbReference type="EMBL" id="MN931751">
    <property type="protein sequence ID" value="QHW18451.1"/>
    <property type="molecule type" value="Genomic_DNA"/>
</dbReference>